<evidence type="ECO:0000256" key="7">
    <source>
        <dbReference type="SAM" id="MobiDB-lite"/>
    </source>
</evidence>
<feature type="transmembrane region" description="Helical" evidence="8">
    <location>
        <begin position="294"/>
        <end position="314"/>
    </location>
</feature>
<feature type="region of interest" description="Disordered" evidence="7">
    <location>
        <begin position="330"/>
        <end position="354"/>
    </location>
</feature>
<dbReference type="Pfam" id="PF06775">
    <property type="entry name" value="Seipin"/>
    <property type="match status" value="1"/>
</dbReference>
<keyword evidence="4 8" id="KW-1133">Transmembrane helix</keyword>
<evidence type="ECO:0000256" key="3">
    <source>
        <dbReference type="ARBA" id="ARBA00022824"/>
    </source>
</evidence>
<protein>
    <recommendedName>
        <fullName evidence="11">Seipin</fullName>
    </recommendedName>
</protein>
<evidence type="ECO:0000256" key="8">
    <source>
        <dbReference type="SAM" id="Phobius"/>
    </source>
</evidence>
<evidence type="ECO:0000256" key="1">
    <source>
        <dbReference type="ARBA" id="ARBA00004477"/>
    </source>
</evidence>
<evidence type="ECO:0000256" key="6">
    <source>
        <dbReference type="ARBA" id="ARBA00023136"/>
    </source>
</evidence>
<evidence type="ECO:0000256" key="4">
    <source>
        <dbReference type="ARBA" id="ARBA00022989"/>
    </source>
</evidence>
<dbReference type="InterPro" id="IPR009617">
    <property type="entry name" value="Seipin"/>
</dbReference>
<comment type="caution">
    <text evidence="9">The sequence shown here is derived from an EMBL/GenBank/DDBJ whole genome shotgun (WGS) entry which is preliminary data.</text>
</comment>
<keyword evidence="3" id="KW-0256">Endoplasmic reticulum</keyword>
<dbReference type="PANTHER" id="PTHR21212">
    <property type="entry name" value="BERNARDINELLI-SEIP CONGENITAL LIPODYSTROPHY 2 HOMOLOG BSCL2 PROTEIN"/>
    <property type="match status" value="1"/>
</dbReference>
<dbReference type="Proteomes" id="UP000306102">
    <property type="component" value="Unassembled WGS sequence"/>
</dbReference>
<gene>
    <name evidence="9" type="ORF">TEA_027275</name>
</gene>
<dbReference type="EMBL" id="SDRB02013068">
    <property type="protein sequence ID" value="THF96010.1"/>
    <property type="molecule type" value="Genomic_DNA"/>
</dbReference>
<keyword evidence="2 8" id="KW-0812">Transmembrane</keyword>
<keyword evidence="6 8" id="KW-0472">Membrane</keyword>
<evidence type="ECO:0000313" key="9">
    <source>
        <dbReference type="EMBL" id="THF96010.1"/>
    </source>
</evidence>
<dbReference type="PANTHER" id="PTHR21212:SF5">
    <property type="entry name" value="SEIPIN-1"/>
    <property type="match status" value="1"/>
</dbReference>
<dbReference type="GO" id="GO:0006629">
    <property type="term" value="P:lipid metabolic process"/>
    <property type="evidence" value="ECO:0007669"/>
    <property type="project" value="UniProtKB-KW"/>
</dbReference>
<keyword evidence="10" id="KW-1185">Reference proteome</keyword>
<reference evidence="9 10" key="1">
    <citation type="journal article" date="2018" name="Proc. Natl. Acad. Sci. U.S.A.">
        <title>Draft genome sequence of Camellia sinensis var. sinensis provides insights into the evolution of the tea genome and tea quality.</title>
        <authorList>
            <person name="Wei C."/>
            <person name="Yang H."/>
            <person name="Wang S."/>
            <person name="Zhao J."/>
            <person name="Liu C."/>
            <person name="Gao L."/>
            <person name="Xia E."/>
            <person name="Lu Y."/>
            <person name="Tai Y."/>
            <person name="She G."/>
            <person name="Sun J."/>
            <person name="Cao H."/>
            <person name="Tong W."/>
            <person name="Gao Q."/>
            <person name="Li Y."/>
            <person name="Deng W."/>
            <person name="Jiang X."/>
            <person name="Wang W."/>
            <person name="Chen Q."/>
            <person name="Zhang S."/>
            <person name="Li H."/>
            <person name="Wu J."/>
            <person name="Wang P."/>
            <person name="Li P."/>
            <person name="Shi C."/>
            <person name="Zheng F."/>
            <person name="Jian J."/>
            <person name="Huang B."/>
            <person name="Shan D."/>
            <person name="Shi M."/>
            <person name="Fang C."/>
            <person name="Yue Y."/>
            <person name="Li F."/>
            <person name="Li D."/>
            <person name="Wei S."/>
            <person name="Han B."/>
            <person name="Jiang C."/>
            <person name="Yin Y."/>
            <person name="Xia T."/>
            <person name="Zhang Z."/>
            <person name="Bennetzen J.L."/>
            <person name="Zhao S."/>
            <person name="Wan X."/>
        </authorList>
    </citation>
    <scope>NUCLEOTIDE SEQUENCE [LARGE SCALE GENOMIC DNA]</scope>
    <source>
        <strain evidence="10">cv. Shuchazao</strain>
        <tissue evidence="9">Leaf</tissue>
    </source>
</reference>
<evidence type="ECO:0000256" key="2">
    <source>
        <dbReference type="ARBA" id="ARBA00022692"/>
    </source>
</evidence>
<evidence type="ECO:0000256" key="5">
    <source>
        <dbReference type="ARBA" id="ARBA00023098"/>
    </source>
</evidence>
<dbReference type="AlphaFoldDB" id="A0A4S4D1B5"/>
<organism evidence="9 10">
    <name type="scientific">Camellia sinensis var. sinensis</name>
    <name type="common">China tea</name>
    <dbReference type="NCBI Taxonomy" id="542762"/>
    <lineage>
        <taxon>Eukaryota</taxon>
        <taxon>Viridiplantae</taxon>
        <taxon>Streptophyta</taxon>
        <taxon>Embryophyta</taxon>
        <taxon>Tracheophyta</taxon>
        <taxon>Spermatophyta</taxon>
        <taxon>Magnoliopsida</taxon>
        <taxon>eudicotyledons</taxon>
        <taxon>Gunneridae</taxon>
        <taxon>Pentapetalae</taxon>
        <taxon>asterids</taxon>
        <taxon>Ericales</taxon>
        <taxon>Theaceae</taxon>
        <taxon>Camellia</taxon>
    </lineage>
</organism>
<name>A0A4S4D1B5_CAMSN</name>
<feature type="transmembrane region" description="Helical" evidence="8">
    <location>
        <begin position="27"/>
        <end position="47"/>
    </location>
</feature>
<comment type="subcellular location">
    <subcellularLocation>
        <location evidence="1">Endoplasmic reticulum membrane</location>
        <topology evidence="1">Multi-pass membrane protein</topology>
    </subcellularLocation>
</comment>
<feature type="transmembrane region" description="Helical" evidence="8">
    <location>
        <begin position="89"/>
        <end position="114"/>
    </location>
</feature>
<evidence type="ECO:0008006" key="11">
    <source>
        <dbReference type="Google" id="ProtNLM"/>
    </source>
</evidence>
<dbReference type="GO" id="GO:0005789">
    <property type="term" value="C:endoplasmic reticulum membrane"/>
    <property type="evidence" value="ECO:0007669"/>
    <property type="project" value="UniProtKB-SubCell"/>
</dbReference>
<dbReference type="CDD" id="cd23995">
    <property type="entry name" value="Seipin_BSCL2_like"/>
    <property type="match status" value="1"/>
</dbReference>
<proteinExistence type="predicted"/>
<dbReference type="STRING" id="542762.A0A4S4D1B5"/>
<accession>A0A4S4D1B5</accession>
<keyword evidence="5" id="KW-0443">Lipid metabolism</keyword>
<evidence type="ECO:0000313" key="10">
    <source>
        <dbReference type="Proteomes" id="UP000306102"/>
    </source>
</evidence>
<sequence length="412" mass="46957">MDVEEKKDYYYYYNYFFPPILPNPLEIIYNCFLTLFSPFFSLFSLISESFRQAEEAKDTVESAVHAAARAPCTVAHGTSVLVRKIGMGLLGAVHVCMVLIMVMALAIVLGVGLVELWVEEPVVVRERLNFDYTQVHPNAILSFDGGQGRRRKKMTGVPVGHTFYVSLVLLLPESDYNRQVGVFQLNAELISTKGNAIAKSSQPCMLRFRSLPVRLARTFLMSIPLLLGITDETQKINIPVLKHKEGYPRTKAIIISLVPRPTTTFLPQLYEAEIIINSQLPWRKEIVRRWKWTFYVWTSLYMYIIFVIVLVCCFKPLIFPMMIASSSEPSKEDSALEESKERKERGGEERDVLESFRKRQRNRRKRKAMLLHRVLPDTTCSSASSISITRDEMIVATEEEDAGDSESVCFGG</sequence>
<dbReference type="GO" id="GO:0140042">
    <property type="term" value="P:lipid droplet formation"/>
    <property type="evidence" value="ECO:0007669"/>
    <property type="project" value="UniProtKB-ARBA"/>
</dbReference>